<dbReference type="PANTHER" id="PTHR43163:SF6">
    <property type="entry name" value="DIPEPTIDE TRANSPORT SYSTEM PERMEASE PROTEIN DPPB-RELATED"/>
    <property type="match status" value="1"/>
</dbReference>
<dbReference type="InterPro" id="IPR035906">
    <property type="entry name" value="MetI-like_sf"/>
</dbReference>
<evidence type="ECO:0000256" key="1">
    <source>
        <dbReference type="ARBA" id="ARBA00004651"/>
    </source>
</evidence>
<dbReference type="NCBIfam" id="NF045469">
    <property type="entry name" value="Opp1B"/>
    <property type="match status" value="1"/>
</dbReference>
<evidence type="ECO:0000256" key="6">
    <source>
        <dbReference type="ARBA" id="ARBA00022989"/>
    </source>
</evidence>
<dbReference type="InterPro" id="IPR045621">
    <property type="entry name" value="BPD_transp_1_N"/>
</dbReference>
<feature type="transmembrane region" description="Helical" evidence="9">
    <location>
        <begin position="9"/>
        <end position="29"/>
    </location>
</feature>
<gene>
    <name evidence="11" type="primary">opp-1B</name>
    <name evidence="11" type="ORF">JMUB590_0117</name>
</gene>
<keyword evidence="7" id="KW-0921">Nickel transport</keyword>
<keyword evidence="8 9" id="KW-0472">Membrane</keyword>
<keyword evidence="2 9" id="KW-0813">Transport</keyword>
<keyword evidence="4" id="KW-0533">Nickel</keyword>
<feature type="transmembrane region" description="Helical" evidence="9">
    <location>
        <begin position="107"/>
        <end position="127"/>
    </location>
</feature>
<comment type="subcellular location">
    <subcellularLocation>
        <location evidence="1 9">Cell membrane</location>
        <topology evidence="1 9">Multi-pass membrane protein</topology>
    </subcellularLocation>
</comment>
<dbReference type="EMBL" id="AP018586">
    <property type="protein sequence ID" value="BBD91227.1"/>
    <property type="molecule type" value="Genomic_DNA"/>
</dbReference>
<evidence type="ECO:0000259" key="10">
    <source>
        <dbReference type="PROSITE" id="PS50928"/>
    </source>
</evidence>
<reference evidence="11 12" key="1">
    <citation type="submission" date="2018-05" db="EMBL/GenBank/DDBJ databases">
        <title>Complete genome sequencing of three human clinical isolates of Staphylococcus caprae reveals virulence factors similar to those of S. epidermidis and S. capitis.</title>
        <authorList>
            <person name="Watanabe S."/>
            <person name="Cui L."/>
        </authorList>
    </citation>
    <scope>NUCLEOTIDE SEQUENCE [LARGE SCALE GENOMIC DNA]</scope>
    <source>
        <strain evidence="11 12">JMUB590</strain>
    </source>
</reference>
<dbReference type="PANTHER" id="PTHR43163">
    <property type="entry name" value="DIPEPTIDE TRANSPORT SYSTEM PERMEASE PROTEIN DPPB-RELATED"/>
    <property type="match status" value="1"/>
</dbReference>
<keyword evidence="3" id="KW-1003">Cell membrane</keyword>
<dbReference type="Gene3D" id="1.10.3720.10">
    <property type="entry name" value="MetI-like"/>
    <property type="match status" value="1"/>
</dbReference>
<feature type="transmembrane region" description="Helical" evidence="9">
    <location>
        <begin position="233"/>
        <end position="258"/>
    </location>
</feature>
<evidence type="ECO:0000256" key="5">
    <source>
        <dbReference type="ARBA" id="ARBA00022692"/>
    </source>
</evidence>
<dbReference type="SUPFAM" id="SSF161098">
    <property type="entry name" value="MetI-like"/>
    <property type="match status" value="1"/>
</dbReference>
<accession>A0ABM7FS00</accession>
<evidence type="ECO:0000256" key="9">
    <source>
        <dbReference type="RuleBase" id="RU363032"/>
    </source>
</evidence>
<sequence>MAKLIIKRLVLMLPLLIVVSFMTFMMTYLTKGDPAVTILHAQGTPNITPQLIAETNEKYGLNAPIFIQYKNWLIQAIQFKFGTSYITGDPVSERIGPAFFNTLKLTLISSISVIITSIVLGVISALTRGKLTDRVIRSVAFFLTALPSYWIASMLIIYISVKLNLLPTSGLTGPESYILPVFVITMTYAGIYFRNVRRSMIEQLNEDYVLYLNASGVHTITLLLHVLRNALQVAVSLFCMSVPMIMGGLVVIENVFAWPGLGQLSLKAIVEHDLPVIQAYVLIVAVLFIVFNTIADMINAMLNPKLREATR</sequence>
<dbReference type="Pfam" id="PF19300">
    <property type="entry name" value="BPD_transp_1_N"/>
    <property type="match status" value="1"/>
</dbReference>
<evidence type="ECO:0000256" key="7">
    <source>
        <dbReference type="ARBA" id="ARBA00023112"/>
    </source>
</evidence>
<keyword evidence="12" id="KW-1185">Reference proteome</keyword>
<dbReference type="Pfam" id="PF00528">
    <property type="entry name" value="BPD_transp_1"/>
    <property type="match status" value="1"/>
</dbReference>
<name>A0ABM7FS00_9STAP</name>
<keyword evidence="7" id="KW-0406">Ion transport</keyword>
<dbReference type="InterPro" id="IPR000515">
    <property type="entry name" value="MetI-like"/>
</dbReference>
<evidence type="ECO:0000256" key="4">
    <source>
        <dbReference type="ARBA" id="ARBA00022596"/>
    </source>
</evidence>
<comment type="similarity">
    <text evidence="9">Belongs to the binding-protein-dependent transport system permease family.</text>
</comment>
<feature type="transmembrane region" description="Helical" evidence="9">
    <location>
        <begin position="279"/>
        <end position="302"/>
    </location>
</feature>
<evidence type="ECO:0000256" key="3">
    <source>
        <dbReference type="ARBA" id="ARBA00022475"/>
    </source>
</evidence>
<keyword evidence="5 9" id="KW-0812">Transmembrane</keyword>
<evidence type="ECO:0000256" key="8">
    <source>
        <dbReference type="ARBA" id="ARBA00023136"/>
    </source>
</evidence>
<dbReference type="Proteomes" id="UP000274772">
    <property type="component" value="Chromosome"/>
</dbReference>
<feature type="transmembrane region" description="Helical" evidence="9">
    <location>
        <begin position="139"/>
        <end position="161"/>
    </location>
</feature>
<keyword evidence="6 9" id="KW-1133">Transmembrane helix</keyword>
<proteinExistence type="inferred from homology"/>
<dbReference type="InterPro" id="IPR050036">
    <property type="entry name" value="CntB"/>
</dbReference>
<dbReference type="RefSeq" id="WP_002444883.1">
    <property type="nucleotide sequence ID" value="NZ_AP018585.1"/>
</dbReference>
<feature type="domain" description="ABC transmembrane type-1" evidence="10">
    <location>
        <begin position="99"/>
        <end position="295"/>
    </location>
</feature>
<organism evidence="11 12">
    <name type="scientific">Staphylococcus caprae</name>
    <dbReference type="NCBI Taxonomy" id="29380"/>
    <lineage>
        <taxon>Bacteria</taxon>
        <taxon>Bacillati</taxon>
        <taxon>Bacillota</taxon>
        <taxon>Bacilli</taxon>
        <taxon>Bacillales</taxon>
        <taxon>Staphylococcaceae</taxon>
        <taxon>Staphylococcus</taxon>
    </lineage>
</organism>
<dbReference type="PROSITE" id="PS50928">
    <property type="entry name" value="ABC_TM1"/>
    <property type="match status" value="1"/>
</dbReference>
<dbReference type="CDD" id="cd06261">
    <property type="entry name" value="TM_PBP2"/>
    <property type="match status" value="1"/>
</dbReference>
<feature type="transmembrane region" description="Helical" evidence="9">
    <location>
        <begin position="177"/>
        <end position="196"/>
    </location>
</feature>
<dbReference type="GeneID" id="58049903"/>
<evidence type="ECO:0000313" key="11">
    <source>
        <dbReference type="EMBL" id="BBD91227.1"/>
    </source>
</evidence>
<protein>
    <submittedName>
        <fullName evidence="11">Oligopeptide transporter putative membrane permease domain</fullName>
    </submittedName>
</protein>
<evidence type="ECO:0000256" key="2">
    <source>
        <dbReference type="ARBA" id="ARBA00022448"/>
    </source>
</evidence>
<evidence type="ECO:0000313" key="12">
    <source>
        <dbReference type="Proteomes" id="UP000274772"/>
    </source>
</evidence>